<evidence type="ECO:0000313" key="3">
    <source>
        <dbReference type="Proteomes" id="UP000198964"/>
    </source>
</evidence>
<dbReference type="Gene3D" id="1.20.910.10">
    <property type="entry name" value="Heme oxygenase-like"/>
    <property type="match status" value="1"/>
</dbReference>
<name>A0A1I2IFL8_9BACT</name>
<feature type="domain" description="Thiaminase-2/PQQC" evidence="1">
    <location>
        <begin position="14"/>
        <end position="209"/>
    </location>
</feature>
<organism evidence="2 3">
    <name type="scientific">Sunxiuqinia elliptica</name>
    <dbReference type="NCBI Taxonomy" id="655355"/>
    <lineage>
        <taxon>Bacteria</taxon>
        <taxon>Pseudomonadati</taxon>
        <taxon>Bacteroidota</taxon>
        <taxon>Bacteroidia</taxon>
        <taxon>Marinilabiliales</taxon>
        <taxon>Prolixibacteraceae</taxon>
        <taxon>Sunxiuqinia</taxon>
    </lineage>
</organism>
<dbReference type="AlphaFoldDB" id="A0A1I2IFL8"/>
<dbReference type="Pfam" id="PF03070">
    <property type="entry name" value="TENA_THI-4"/>
    <property type="match status" value="1"/>
</dbReference>
<sequence length="215" mass="24526">MKWSKEAGETCSPVYNQILKLPFLNELMEGTLPKEKFFFYLQQDAFYLAEYGKILAGIAAKLDCKEWREDFLSFSSDTVTVEQALHESYLKGASGDATPSPTCTLYTGHMHQQLASGSVENALAAVLPCFWVYKEVGDYILAHQTKEANPYQEWINTYGGEEFALAVKKAVAICDEAAQNATPAKRKEMTRAFELSFKMEWMFWHSAWQQEQWLV</sequence>
<dbReference type="GO" id="GO:0005829">
    <property type="term" value="C:cytosol"/>
    <property type="evidence" value="ECO:0007669"/>
    <property type="project" value="TreeGrafter"/>
</dbReference>
<accession>A0A1I2IFL8</accession>
<dbReference type="STRING" id="655355.SAMN05216283_10610"/>
<dbReference type="InterPro" id="IPR050967">
    <property type="entry name" value="Thiamine_Salvage_TenA"/>
</dbReference>
<evidence type="ECO:0000313" key="2">
    <source>
        <dbReference type="EMBL" id="SFF41014.1"/>
    </source>
</evidence>
<proteinExistence type="predicted"/>
<keyword evidence="3" id="KW-1185">Reference proteome</keyword>
<protein>
    <submittedName>
        <fullName evidence="2">Thiaminase (Transcriptional activator TenA)</fullName>
    </submittedName>
</protein>
<dbReference type="Proteomes" id="UP000198964">
    <property type="component" value="Unassembled WGS sequence"/>
</dbReference>
<dbReference type="InterPro" id="IPR004305">
    <property type="entry name" value="Thiaminase-2/PQQC"/>
</dbReference>
<dbReference type="RefSeq" id="WP_093920148.1">
    <property type="nucleotide sequence ID" value="NZ_FONW01000006.1"/>
</dbReference>
<dbReference type="SUPFAM" id="SSF48613">
    <property type="entry name" value="Heme oxygenase-like"/>
    <property type="match status" value="1"/>
</dbReference>
<gene>
    <name evidence="2" type="ORF">SAMN05216283_10610</name>
</gene>
<dbReference type="EMBL" id="FONW01000006">
    <property type="protein sequence ID" value="SFF41014.1"/>
    <property type="molecule type" value="Genomic_DNA"/>
</dbReference>
<reference evidence="2 3" key="1">
    <citation type="submission" date="2016-10" db="EMBL/GenBank/DDBJ databases">
        <authorList>
            <person name="de Groot N.N."/>
        </authorList>
    </citation>
    <scope>NUCLEOTIDE SEQUENCE [LARGE SCALE GENOMIC DNA]</scope>
    <source>
        <strain evidence="2 3">CGMCC 1.9156</strain>
    </source>
</reference>
<dbReference type="CDD" id="cd19365">
    <property type="entry name" value="TenA_C-like"/>
    <property type="match status" value="1"/>
</dbReference>
<dbReference type="InterPro" id="IPR016084">
    <property type="entry name" value="Haem_Oase-like_multi-hlx"/>
</dbReference>
<dbReference type="PANTHER" id="PTHR43198:SF2">
    <property type="entry name" value="SI:CH1073-67J19.1-RELATED"/>
    <property type="match status" value="1"/>
</dbReference>
<evidence type="ECO:0000259" key="1">
    <source>
        <dbReference type="Pfam" id="PF03070"/>
    </source>
</evidence>
<dbReference type="PANTHER" id="PTHR43198">
    <property type="entry name" value="BIFUNCTIONAL TH2 PROTEIN"/>
    <property type="match status" value="1"/>
</dbReference>